<reference evidence="2" key="1">
    <citation type="submission" date="2023-11" db="EMBL/GenBank/DDBJ databases">
        <authorList>
            <person name="De Vega J J."/>
            <person name="De Vega J J."/>
        </authorList>
    </citation>
    <scope>NUCLEOTIDE SEQUENCE</scope>
</reference>
<keyword evidence="1" id="KW-0732">Signal</keyword>
<sequence>VFRLLLHLAWLVLARIPSIFTHVFAHAAATPRVRSPFFPFTRLPDLEKWGSFAGGLRCQTEELISQLLNGCSSLLHQVVSLSVLWTTVPSEAGSRSMHGVIGFKCFSNQANDNRVQMGLGIHMHTPYT</sequence>
<evidence type="ECO:0000313" key="2">
    <source>
        <dbReference type="EMBL" id="CAK5282327.1"/>
    </source>
</evidence>
<comment type="caution">
    <text evidence="2">The sequence shown here is derived from an EMBL/GenBank/DDBJ whole genome shotgun (WGS) entry which is preliminary data.</text>
</comment>
<dbReference type="Proteomes" id="UP001295794">
    <property type="component" value="Unassembled WGS sequence"/>
</dbReference>
<proteinExistence type="predicted"/>
<feature type="chain" id="PRO_5042217343" description="Secreted protein" evidence="1">
    <location>
        <begin position="22"/>
        <end position="128"/>
    </location>
</feature>
<keyword evidence="3" id="KW-1185">Reference proteome</keyword>
<name>A0AAD2K6T2_9AGAR</name>
<feature type="signal peptide" evidence="1">
    <location>
        <begin position="1"/>
        <end position="21"/>
    </location>
</feature>
<evidence type="ECO:0000256" key="1">
    <source>
        <dbReference type="SAM" id="SignalP"/>
    </source>
</evidence>
<gene>
    <name evidence="2" type="ORF">MYCIT1_LOCUS34000</name>
</gene>
<evidence type="ECO:0008006" key="4">
    <source>
        <dbReference type="Google" id="ProtNLM"/>
    </source>
</evidence>
<dbReference type="EMBL" id="CAVNYO010000452">
    <property type="protein sequence ID" value="CAK5282327.1"/>
    <property type="molecule type" value="Genomic_DNA"/>
</dbReference>
<dbReference type="AlphaFoldDB" id="A0AAD2K6T2"/>
<accession>A0AAD2K6T2</accession>
<protein>
    <recommendedName>
        <fullName evidence="4">Secreted protein</fullName>
    </recommendedName>
</protein>
<evidence type="ECO:0000313" key="3">
    <source>
        <dbReference type="Proteomes" id="UP001295794"/>
    </source>
</evidence>
<organism evidence="2 3">
    <name type="scientific">Mycena citricolor</name>
    <dbReference type="NCBI Taxonomy" id="2018698"/>
    <lineage>
        <taxon>Eukaryota</taxon>
        <taxon>Fungi</taxon>
        <taxon>Dikarya</taxon>
        <taxon>Basidiomycota</taxon>
        <taxon>Agaricomycotina</taxon>
        <taxon>Agaricomycetes</taxon>
        <taxon>Agaricomycetidae</taxon>
        <taxon>Agaricales</taxon>
        <taxon>Marasmiineae</taxon>
        <taxon>Mycenaceae</taxon>
        <taxon>Mycena</taxon>
    </lineage>
</organism>
<feature type="non-terminal residue" evidence="2">
    <location>
        <position position="1"/>
    </location>
</feature>